<gene>
    <name evidence="1" type="ORF">M6B38_167645</name>
</gene>
<dbReference type="Proteomes" id="UP001140949">
    <property type="component" value="Unassembled WGS sequence"/>
</dbReference>
<dbReference type="EMBL" id="JANAVB010033420">
    <property type="protein sequence ID" value="KAJ6808214.1"/>
    <property type="molecule type" value="Genomic_DNA"/>
</dbReference>
<protein>
    <submittedName>
        <fullName evidence="1">Uncharacterized protein</fullName>
    </submittedName>
</protein>
<keyword evidence="2" id="KW-1185">Reference proteome</keyword>
<organism evidence="1 2">
    <name type="scientific">Iris pallida</name>
    <name type="common">Sweet iris</name>
    <dbReference type="NCBI Taxonomy" id="29817"/>
    <lineage>
        <taxon>Eukaryota</taxon>
        <taxon>Viridiplantae</taxon>
        <taxon>Streptophyta</taxon>
        <taxon>Embryophyta</taxon>
        <taxon>Tracheophyta</taxon>
        <taxon>Spermatophyta</taxon>
        <taxon>Magnoliopsida</taxon>
        <taxon>Liliopsida</taxon>
        <taxon>Asparagales</taxon>
        <taxon>Iridaceae</taxon>
        <taxon>Iridoideae</taxon>
        <taxon>Irideae</taxon>
        <taxon>Iris</taxon>
    </lineage>
</organism>
<evidence type="ECO:0000313" key="1">
    <source>
        <dbReference type="EMBL" id="KAJ6808214.1"/>
    </source>
</evidence>
<name>A0AAX6EVX6_IRIPA</name>
<evidence type="ECO:0000313" key="2">
    <source>
        <dbReference type="Proteomes" id="UP001140949"/>
    </source>
</evidence>
<comment type="caution">
    <text evidence="1">The sequence shown here is derived from an EMBL/GenBank/DDBJ whole genome shotgun (WGS) entry which is preliminary data.</text>
</comment>
<accession>A0AAX6EVX6</accession>
<reference evidence="1" key="2">
    <citation type="submission" date="2023-04" db="EMBL/GenBank/DDBJ databases">
        <authorList>
            <person name="Bruccoleri R.E."/>
            <person name="Oakeley E.J."/>
            <person name="Faust A.-M."/>
            <person name="Dessus-Babus S."/>
            <person name="Altorfer M."/>
            <person name="Burckhardt D."/>
            <person name="Oertli M."/>
            <person name="Naumann U."/>
            <person name="Petersen F."/>
            <person name="Wong J."/>
        </authorList>
    </citation>
    <scope>NUCLEOTIDE SEQUENCE</scope>
    <source>
        <strain evidence="1">GSM-AAB239-AS_SAM_17_03QT</strain>
        <tissue evidence="1">Leaf</tissue>
    </source>
</reference>
<reference evidence="1" key="1">
    <citation type="journal article" date="2023" name="GigaByte">
        <title>Genome assembly of the bearded iris, Iris pallida Lam.</title>
        <authorList>
            <person name="Bruccoleri R.E."/>
            <person name="Oakeley E.J."/>
            <person name="Faust A.M.E."/>
            <person name="Altorfer M."/>
            <person name="Dessus-Babus S."/>
            <person name="Burckhardt D."/>
            <person name="Oertli M."/>
            <person name="Naumann U."/>
            <person name="Petersen F."/>
            <person name="Wong J."/>
        </authorList>
    </citation>
    <scope>NUCLEOTIDE SEQUENCE</scope>
    <source>
        <strain evidence="1">GSM-AAB239-AS_SAM_17_03QT</strain>
    </source>
</reference>
<sequence>MAKPLLFPVLSEDLSQFRGPSSEAACFGEDLPMSITFGHRHMQDSSPTLGFRRLRCNKVQFTYSGIFWDGSITYGGYSEMLVADKRYIPGEDLCNCA</sequence>
<dbReference type="AlphaFoldDB" id="A0AAX6EVX6"/>
<proteinExistence type="predicted"/>